<dbReference type="SUPFAM" id="SSF56601">
    <property type="entry name" value="beta-lactamase/transpeptidase-like"/>
    <property type="match status" value="1"/>
</dbReference>
<dbReference type="GO" id="GO:0009002">
    <property type="term" value="F:serine-type D-Ala-D-Ala carboxypeptidase activity"/>
    <property type="evidence" value="ECO:0007669"/>
    <property type="project" value="InterPro"/>
</dbReference>
<gene>
    <name evidence="2" type="ORF">H9L06_06430</name>
</gene>
<protein>
    <recommendedName>
        <fullName evidence="1">Peptidase S11 D-alanyl-D-alanine carboxypeptidase A N-terminal domain-containing protein</fullName>
    </recommendedName>
</protein>
<dbReference type="KEGG" id="ldn:H9L06_06430"/>
<reference evidence="2 3" key="1">
    <citation type="submission" date="2020-08" db="EMBL/GenBank/DDBJ databases">
        <title>Genome sequence of Leucobacter denitrificans KACC 14055T.</title>
        <authorList>
            <person name="Hyun D.-W."/>
            <person name="Bae J.-W."/>
        </authorList>
    </citation>
    <scope>NUCLEOTIDE SEQUENCE [LARGE SCALE GENOMIC DNA]</scope>
    <source>
        <strain evidence="2 3">KACC 14055</strain>
    </source>
</reference>
<dbReference type="RefSeq" id="WP_187554432.1">
    <property type="nucleotide sequence ID" value="NZ_CP060716.1"/>
</dbReference>
<evidence type="ECO:0000313" key="3">
    <source>
        <dbReference type="Proteomes" id="UP000515934"/>
    </source>
</evidence>
<accession>A0A7G9S286</accession>
<sequence length="406" mass="43371">MSTAPRRFSQRRRRRLFFTSLVAVLLLGSGGYVAEAAMADLPEPTLALASAETAIVEADPSTAQAVVDAQTLPTAIGWADDDDVWSNDDETHPLGSITKLIMVLVSMDEDPLEPGTEGETYTWTAEDAELTNYYIAQDGVAFYIPVGAELTQRDMLKFIFLPSANDVAHSYALWRFGSIEAFLEKLEAWKIKYDLPSITLVEPTGMDTKDQANPADLVRVARLALEIPAIAELNGMQTAEMPWGIGTIENSNPLLGSMPGIVGTKTGTIYSSYNFVVSQHIDVDGREATSIAVTLDRASKEDRAASGREVLTAMGGLASEVSVVKAGEQVATLTSVDGQVAPLVADGEASAVLLPGETAERSISADASSLTVTGPAGETAIPIVRTSEFSEPDLWWRITNPGLVFG</sequence>
<evidence type="ECO:0000313" key="2">
    <source>
        <dbReference type="EMBL" id="QNN61961.1"/>
    </source>
</evidence>
<dbReference type="InterPro" id="IPR012338">
    <property type="entry name" value="Beta-lactam/transpept-like"/>
</dbReference>
<organism evidence="2 3">
    <name type="scientific">Leucobacter denitrificans</name>
    <dbReference type="NCBI Taxonomy" id="683042"/>
    <lineage>
        <taxon>Bacteria</taxon>
        <taxon>Bacillati</taxon>
        <taxon>Actinomycetota</taxon>
        <taxon>Actinomycetes</taxon>
        <taxon>Micrococcales</taxon>
        <taxon>Microbacteriaceae</taxon>
        <taxon>Leucobacter</taxon>
    </lineage>
</organism>
<feature type="domain" description="Peptidase S11 D-alanyl-D-alanine carboxypeptidase A N-terminal" evidence="1">
    <location>
        <begin position="87"/>
        <end position="282"/>
    </location>
</feature>
<dbReference type="Gene3D" id="3.40.710.10">
    <property type="entry name" value="DD-peptidase/beta-lactamase superfamily"/>
    <property type="match status" value="1"/>
</dbReference>
<proteinExistence type="predicted"/>
<dbReference type="EMBL" id="CP060716">
    <property type="protein sequence ID" value="QNN61961.1"/>
    <property type="molecule type" value="Genomic_DNA"/>
</dbReference>
<keyword evidence="3" id="KW-1185">Reference proteome</keyword>
<dbReference type="Pfam" id="PF00768">
    <property type="entry name" value="Peptidase_S11"/>
    <property type="match status" value="1"/>
</dbReference>
<dbReference type="GO" id="GO:0006508">
    <property type="term" value="P:proteolysis"/>
    <property type="evidence" value="ECO:0007669"/>
    <property type="project" value="InterPro"/>
</dbReference>
<dbReference type="InterPro" id="IPR001967">
    <property type="entry name" value="Peptidase_S11_N"/>
</dbReference>
<evidence type="ECO:0000259" key="1">
    <source>
        <dbReference type="Pfam" id="PF00768"/>
    </source>
</evidence>
<name>A0A7G9S286_9MICO</name>
<dbReference type="Proteomes" id="UP000515934">
    <property type="component" value="Chromosome"/>
</dbReference>
<dbReference type="AlphaFoldDB" id="A0A7G9S286"/>